<dbReference type="Gene3D" id="1.20.1600.10">
    <property type="entry name" value="Outer membrane efflux proteins (OEP)"/>
    <property type="match status" value="1"/>
</dbReference>
<evidence type="ECO:0000313" key="9">
    <source>
        <dbReference type="Proteomes" id="UP000249873"/>
    </source>
</evidence>
<dbReference type="InterPro" id="IPR003423">
    <property type="entry name" value="OMP_efflux"/>
</dbReference>
<keyword evidence="5" id="KW-0812">Transmembrane</keyword>
<dbReference type="GO" id="GO:1990281">
    <property type="term" value="C:efflux pump complex"/>
    <property type="evidence" value="ECO:0007669"/>
    <property type="project" value="TreeGrafter"/>
</dbReference>
<keyword evidence="4" id="KW-1134">Transmembrane beta strand</keyword>
<evidence type="ECO:0000256" key="7">
    <source>
        <dbReference type="ARBA" id="ARBA00023237"/>
    </source>
</evidence>
<proteinExistence type="inferred from homology"/>
<keyword evidence="9" id="KW-1185">Reference proteome</keyword>
<evidence type="ECO:0000256" key="6">
    <source>
        <dbReference type="ARBA" id="ARBA00023136"/>
    </source>
</evidence>
<evidence type="ECO:0000256" key="3">
    <source>
        <dbReference type="ARBA" id="ARBA00022448"/>
    </source>
</evidence>
<reference evidence="8 9" key="1">
    <citation type="submission" date="2018-05" db="EMBL/GenBank/DDBJ databases">
        <title>Complete genome sequence of Arcticibacterium luteifluviistationis SM1504T, a cytophagaceae bacterium isolated from Arctic surface seawater.</title>
        <authorList>
            <person name="Li Y."/>
            <person name="Qin Q.-L."/>
        </authorList>
    </citation>
    <scope>NUCLEOTIDE SEQUENCE [LARGE SCALE GENOMIC DNA]</scope>
    <source>
        <strain evidence="8 9">SM1504</strain>
    </source>
</reference>
<dbReference type="PANTHER" id="PTHR30026">
    <property type="entry name" value="OUTER MEMBRANE PROTEIN TOLC"/>
    <property type="match status" value="1"/>
</dbReference>
<evidence type="ECO:0000256" key="1">
    <source>
        <dbReference type="ARBA" id="ARBA00004442"/>
    </source>
</evidence>
<dbReference type="Proteomes" id="UP000249873">
    <property type="component" value="Chromosome"/>
</dbReference>
<dbReference type="InterPro" id="IPR051906">
    <property type="entry name" value="TolC-like"/>
</dbReference>
<dbReference type="AlphaFoldDB" id="A0A2Z4GEB6"/>
<name>A0A2Z4GEB6_9BACT</name>
<dbReference type="GO" id="GO:0009279">
    <property type="term" value="C:cell outer membrane"/>
    <property type="evidence" value="ECO:0007669"/>
    <property type="project" value="UniProtKB-SubCell"/>
</dbReference>
<keyword evidence="6" id="KW-0472">Membrane</keyword>
<dbReference type="SUPFAM" id="SSF56954">
    <property type="entry name" value="Outer membrane efflux proteins (OEP)"/>
    <property type="match status" value="1"/>
</dbReference>
<evidence type="ECO:0000256" key="2">
    <source>
        <dbReference type="ARBA" id="ARBA00007613"/>
    </source>
</evidence>
<comment type="subcellular location">
    <subcellularLocation>
        <location evidence="1">Cell outer membrane</location>
    </subcellularLocation>
</comment>
<dbReference type="GO" id="GO:0015288">
    <property type="term" value="F:porin activity"/>
    <property type="evidence" value="ECO:0007669"/>
    <property type="project" value="TreeGrafter"/>
</dbReference>
<accession>A0A2Z4GEB6</accession>
<evidence type="ECO:0000313" key="8">
    <source>
        <dbReference type="EMBL" id="AWV99467.1"/>
    </source>
</evidence>
<dbReference type="GO" id="GO:0015562">
    <property type="term" value="F:efflux transmembrane transporter activity"/>
    <property type="evidence" value="ECO:0007669"/>
    <property type="project" value="InterPro"/>
</dbReference>
<dbReference type="OrthoDB" id="367883at2"/>
<keyword evidence="7" id="KW-0998">Cell outer membrane</keyword>
<keyword evidence="3" id="KW-0813">Transport</keyword>
<comment type="similarity">
    <text evidence="2">Belongs to the outer membrane factor (OMF) (TC 1.B.17) family.</text>
</comment>
<evidence type="ECO:0000256" key="4">
    <source>
        <dbReference type="ARBA" id="ARBA00022452"/>
    </source>
</evidence>
<dbReference type="Pfam" id="PF02321">
    <property type="entry name" value="OEP"/>
    <property type="match status" value="1"/>
</dbReference>
<organism evidence="8 9">
    <name type="scientific">Arcticibacterium luteifluviistationis</name>
    <dbReference type="NCBI Taxonomy" id="1784714"/>
    <lineage>
        <taxon>Bacteria</taxon>
        <taxon>Pseudomonadati</taxon>
        <taxon>Bacteroidota</taxon>
        <taxon>Cytophagia</taxon>
        <taxon>Cytophagales</taxon>
        <taxon>Leadbetterellaceae</taxon>
        <taxon>Arcticibacterium</taxon>
    </lineage>
</organism>
<evidence type="ECO:0000256" key="5">
    <source>
        <dbReference type="ARBA" id="ARBA00022692"/>
    </source>
</evidence>
<dbReference type="RefSeq" id="WP_111372836.1">
    <property type="nucleotide sequence ID" value="NZ_CP029480.1"/>
</dbReference>
<protein>
    <submittedName>
        <fullName evidence="8">Transporter</fullName>
    </submittedName>
</protein>
<gene>
    <name evidence="8" type="ORF">DJ013_15380</name>
</gene>
<dbReference type="KEGG" id="als:DJ013_15380"/>
<dbReference type="PANTHER" id="PTHR30026:SF20">
    <property type="entry name" value="OUTER MEMBRANE PROTEIN TOLC"/>
    <property type="match status" value="1"/>
</dbReference>
<dbReference type="EMBL" id="CP029480">
    <property type="protein sequence ID" value="AWV99467.1"/>
    <property type="molecule type" value="Genomic_DNA"/>
</dbReference>
<sequence length="443" mass="49852">MKKLLFGILGLSTLFQAQGQQAFSLEEAVDYAIVNHTNVKNALVKRQDSELEIKEIKTTGLPQINGQFQYTYNAIVPTQLLDAKNFDPTAAEGEVVKFKFGVPWSGQAGLSINQLIFDATWLVGLRAAETYRQLADQQIVQTKVTVAENVTKAYYSALVAQERAELLKLNISQIDTLRYNTGEMFKQGFVEKLDLDRLSVQKNNLEAELSKVNNLISLTYQLLKFQMGFDVNQPISLKDKLEDQELKALSSVAYTDVNPEDRIEYQTLKTNRELLNLNVERYQKGALPNIAFSGSLGAGHSNTVFNPFEKWFGSSALSLIVNIPIYDSGLREIQVERQRLNIIQLDNSAEMLRNSFKLENDQAAVSLKNGLETLEVQKRNMDLAEEILRVTKIKYQQGVGSNLEVVNAENDNRQAQTNYFAALYDVLVAKVDLDKAHGKLIIE</sequence>